<keyword evidence="16" id="KW-1185">Reference proteome</keyword>
<comment type="similarity">
    <text evidence="12">Belongs to the cytochrome b561 family.</text>
</comment>
<gene>
    <name evidence="15" type="ORF">PMES_00687</name>
</gene>
<dbReference type="GO" id="GO:0046872">
    <property type="term" value="F:metal ion binding"/>
    <property type="evidence" value="ECO:0007669"/>
    <property type="project" value="UniProtKB-KW"/>
</dbReference>
<evidence type="ECO:0000259" key="14">
    <source>
        <dbReference type="Pfam" id="PF01292"/>
    </source>
</evidence>
<dbReference type="GO" id="GO:0009055">
    <property type="term" value="F:electron transfer activity"/>
    <property type="evidence" value="ECO:0007669"/>
    <property type="project" value="InterPro"/>
</dbReference>
<keyword evidence="6 13" id="KW-0812">Transmembrane</keyword>
<evidence type="ECO:0000256" key="9">
    <source>
        <dbReference type="ARBA" id="ARBA00022989"/>
    </source>
</evidence>
<evidence type="ECO:0000256" key="7">
    <source>
        <dbReference type="ARBA" id="ARBA00022723"/>
    </source>
</evidence>
<keyword evidence="4" id="KW-1003">Cell membrane</keyword>
<dbReference type="InterPro" id="IPR052168">
    <property type="entry name" value="Cytochrome_b561_oxidase"/>
</dbReference>
<protein>
    <submittedName>
        <fullName evidence="15">Cytochrome</fullName>
    </submittedName>
</protein>
<proteinExistence type="inferred from homology"/>
<dbReference type="GO" id="GO:0005886">
    <property type="term" value="C:plasma membrane"/>
    <property type="evidence" value="ECO:0007669"/>
    <property type="project" value="UniProtKB-SubCell"/>
</dbReference>
<feature type="transmembrane region" description="Helical" evidence="13">
    <location>
        <begin position="12"/>
        <end position="31"/>
    </location>
</feature>
<accession>A0A921TE12</accession>
<evidence type="ECO:0000313" key="15">
    <source>
        <dbReference type="EMBL" id="KAF0676891.1"/>
    </source>
</evidence>
<dbReference type="AlphaFoldDB" id="A0A921TE12"/>
<comment type="caution">
    <text evidence="15">The sequence shown here is derived from an EMBL/GenBank/DDBJ whole genome shotgun (WGS) entry which is preliminary data.</text>
</comment>
<feature type="transmembrane region" description="Helical" evidence="13">
    <location>
        <begin position="51"/>
        <end position="73"/>
    </location>
</feature>
<keyword evidence="10" id="KW-0408">Iron</keyword>
<keyword evidence="3" id="KW-0813">Transport</keyword>
<comment type="cofactor">
    <cofactor evidence="1">
        <name>heme b</name>
        <dbReference type="ChEBI" id="CHEBI:60344"/>
    </cofactor>
</comment>
<dbReference type="Proteomes" id="UP000698242">
    <property type="component" value="Unassembled WGS sequence"/>
</dbReference>
<dbReference type="GO" id="GO:0020037">
    <property type="term" value="F:heme binding"/>
    <property type="evidence" value="ECO:0007669"/>
    <property type="project" value="TreeGrafter"/>
</dbReference>
<evidence type="ECO:0000256" key="10">
    <source>
        <dbReference type="ARBA" id="ARBA00023004"/>
    </source>
</evidence>
<reference evidence="15" key="1">
    <citation type="submission" date="2013-03" db="EMBL/GenBank/DDBJ databases">
        <title>Genome Sequence of the Profundibacterium mesophilum strain KAUST100406-0324T from Red Sea, a novel genus in the family Rhodobacteraceae.</title>
        <authorList>
            <person name="Essack M."/>
            <person name="Alam I."/>
            <person name="Lafi F."/>
            <person name="Alawi W."/>
            <person name="Kamanu F."/>
            <person name="Al-Suwailem A."/>
            <person name="Lee O.O."/>
            <person name="Xu Y."/>
            <person name="Bajic V."/>
            <person name="Qian P.-Y."/>
            <person name="Archer J."/>
        </authorList>
    </citation>
    <scope>NUCLEOTIDE SEQUENCE</scope>
    <source>
        <strain evidence="15">KAUST100406-0324</strain>
    </source>
</reference>
<evidence type="ECO:0000313" key="16">
    <source>
        <dbReference type="Proteomes" id="UP000698242"/>
    </source>
</evidence>
<dbReference type="InterPro" id="IPR016174">
    <property type="entry name" value="Di-haem_cyt_TM"/>
</dbReference>
<evidence type="ECO:0000256" key="5">
    <source>
        <dbReference type="ARBA" id="ARBA00022617"/>
    </source>
</evidence>
<name>A0A921TE12_9RHOB</name>
<dbReference type="SUPFAM" id="SSF81342">
    <property type="entry name" value="Transmembrane di-heme cytochromes"/>
    <property type="match status" value="1"/>
</dbReference>
<dbReference type="GO" id="GO:0022904">
    <property type="term" value="P:respiratory electron transport chain"/>
    <property type="evidence" value="ECO:0007669"/>
    <property type="project" value="InterPro"/>
</dbReference>
<keyword evidence="7" id="KW-0479">Metal-binding</keyword>
<evidence type="ECO:0000256" key="13">
    <source>
        <dbReference type="SAM" id="Phobius"/>
    </source>
</evidence>
<feature type="domain" description="Cytochrome b561 bacterial/Ni-hydrogenase" evidence="14">
    <location>
        <begin position="13"/>
        <end position="161"/>
    </location>
</feature>
<dbReference type="InterPro" id="IPR011577">
    <property type="entry name" value="Cyt_b561_bac/Ni-Hgenase"/>
</dbReference>
<comment type="subcellular location">
    <subcellularLocation>
        <location evidence="2">Cell membrane</location>
        <topology evidence="2">Multi-pass membrane protein</topology>
    </subcellularLocation>
</comment>
<dbReference type="PANTHER" id="PTHR30529">
    <property type="entry name" value="CYTOCHROME B561"/>
    <property type="match status" value="1"/>
</dbReference>
<keyword evidence="9 13" id="KW-1133">Transmembrane helix</keyword>
<sequence length="164" mass="18013">MSSSAVPYPYHNAQMAMHWLVVTLVAVQYLTGPAMQMTFDKGLYSYDTNGGTAIVHALIGSSILIAMIARLVLRRRHAVPPPPDTEPEMIQKISRGTHYAFYVILIGMPLAGMLAVLTGSQLIAAVHGWTSLLLLLLIAAHFAGAMWHLFKRDGVVNRMVSERD</sequence>
<evidence type="ECO:0000256" key="8">
    <source>
        <dbReference type="ARBA" id="ARBA00022982"/>
    </source>
</evidence>
<feature type="transmembrane region" description="Helical" evidence="13">
    <location>
        <begin position="129"/>
        <end position="150"/>
    </location>
</feature>
<evidence type="ECO:0000256" key="12">
    <source>
        <dbReference type="ARBA" id="ARBA00037975"/>
    </source>
</evidence>
<dbReference type="EMBL" id="APKE01000010">
    <property type="protein sequence ID" value="KAF0676891.1"/>
    <property type="molecule type" value="Genomic_DNA"/>
</dbReference>
<evidence type="ECO:0000256" key="3">
    <source>
        <dbReference type="ARBA" id="ARBA00022448"/>
    </source>
</evidence>
<keyword evidence="5" id="KW-0349">Heme</keyword>
<evidence type="ECO:0000256" key="6">
    <source>
        <dbReference type="ARBA" id="ARBA00022692"/>
    </source>
</evidence>
<evidence type="ECO:0000256" key="1">
    <source>
        <dbReference type="ARBA" id="ARBA00001970"/>
    </source>
</evidence>
<keyword evidence="8" id="KW-0249">Electron transport</keyword>
<organism evidence="15 16">
    <name type="scientific">Profundibacterium mesophilum KAUST100406-0324</name>
    <dbReference type="NCBI Taxonomy" id="1037889"/>
    <lineage>
        <taxon>Bacteria</taxon>
        <taxon>Pseudomonadati</taxon>
        <taxon>Pseudomonadota</taxon>
        <taxon>Alphaproteobacteria</taxon>
        <taxon>Rhodobacterales</taxon>
        <taxon>Roseobacteraceae</taxon>
        <taxon>Profundibacterium</taxon>
    </lineage>
</organism>
<evidence type="ECO:0000256" key="2">
    <source>
        <dbReference type="ARBA" id="ARBA00004651"/>
    </source>
</evidence>
<dbReference type="PANTHER" id="PTHR30529:SF7">
    <property type="entry name" value="CYTOCHROME B561 BACTERIAL_NI-HYDROGENASE DOMAIN-CONTAINING PROTEIN"/>
    <property type="match status" value="1"/>
</dbReference>
<dbReference type="RefSeq" id="WP_159964111.1">
    <property type="nucleotide sequence ID" value="NZ_APKE01000010.1"/>
</dbReference>
<dbReference type="OrthoDB" id="8156287at2"/>
<dbReference type="Pfam" id="PF01292">
    <property type="entry name" value="Ni_hydr_CYTB"/>
    <property type="match status" value="1"/>
</dbReference>
<evidence type="ECO:0000256" key="11">
    <source>
        <dbReference type="ARBA" id="ARBA00023136"/>
    </source>
</evidence>
<feature type="transmembrane region" description="Helical" evidence="13">
    <location>
        <begin position="99"/>
        <end position="123"/>
    </location>
</feature>
<evidence type="ECO:0000256" key="4">
    <source>
        <dbReference type="ARBA" id="ARBA00022475"/>
    </source>
</evidence>
<keyword evidence="11 13" id="KW-0472">Membrane</keyword>